<sequence length="1349" mass="154300">MEPRRVADTTSADDWLPLPLVRFLVPPLRLLSAAMWHVVQQGHVKHYGMLEEFVTFVTEAVPEMLSYRQRAQLTLGLRARLILELCRGEDPADLSTLKPHLDRIHAPTVDPMHSEAGDEEVDESEVNFLELVQTLLKDPTEREHFFQNIFPEEYGCKYDKALQRLMLDFLTRLEQLLPVADFTQIVSWLSSSPSNLDQCLQSIPLTKQLKTLLEYHRSLGQLTTATDALPSTVDDYILSSLSLPPLVRVVIASEQADPTDLSDVTPGSDYTYKQDPQYAVENTKEHRDVSDEEKKEDEGSEGGGIISSTSQPPMSPSPPLLDLSLKRTSTTTSNKCPPANSQWSSRNNSVTKKNLNQTLIGQGSAWKRKISDSLDIPLKRISESSEIRNSTNMNTEYPFIYPWGGYTDIQEPFYPATTDVSKIPWSDQETLNLIDIWGNDSIQQSLKDCVRNRHIFNLISKKMLERGYMRTAEQCHTRIKRLKMSFKQCYENNISGAERLECKFYDQLKRILVNGAPASIPAMSYDDDADATVGDQTSTEQVNQECDWEYLGHSDLEGKNAPWTDLESQALISIWGEDRVQRELKGIHNNGRIFDMVSKRMAVYGYMRTAEQCQSRVKRLKLSCRQFHEHNSTGKRDRAERMFYNQLERVLVSDLPSYVSAPEVSQDTDAEDKDEAVNEDSEFPVYSYQEIEAAVNSSDERKKVPWSDNETLILLELWGDEKMQQNLRRCPHNGHIYSEISEKLNAHGYSRTSEQCHTRIKRLKLSYRQCRDTMNLPEDKRVDFKFYDLLDEILKKHPPSRRAPAADTQRDSATDSEKDLCGTASYAAPDKSTPGSWSDAETLALIDIWAEDEIQKALKGVIHNGHVFADISEKLHDLGFSKTPEQCRWKVKTLRQNFRQCYERKKCGRDKVGYKFYEQLEQVLGYEALSIDVFDEKEEQETVVDNTKFAPWSEPETLALIEIWSQKEIQESLKGCIRNGHIYAEISEQMAAMGFAKTAEQCHKRVTKLRKTYRRCYNSMIHGGKPVLFRYFRFLEPVLGNLRSSHDADATDVCVDTVEMPESVQETQSQRAARKAVAESSRKMPWSDRETKALLEIWGEDRIQYNLKGCLKNKHIFKHISKRMTAQGFIRTAEQCQTRVKRLKARFFNEKEDCKFYEQLEKIFYKDISSDASFEDSVNMSGELESITDSEPDSPPPAPRQTCDGPKLPWTDCETQALIDIWGSGEVQGSLRGCTKNKHIFTQISQAMIDQGYIRTAEQCQSRVKRLKASFRQCSDSNRIGLERVECKFYDQLYKIFGFESSPHNPAPEESAATSTDGDATGDQENGNEDEACVLLETCGREDVPKHLK</sequence>
<dbReference type="InterPro" id="IPR001005">
    <property type="entry name" value="SANT/Myb"/>
</dbReference>
<feature type="domain" description="Myb-like" evidence="2">
    <location>
        <begin position="1206"/>
        <end position="1270"/>
    </location>
</feature>
<dbReference type="GO" id="GO:0042162">
    <property type="term" value="F:telomeric DNA binding"/>
    <property type="evidence" value="ECO:0007669"/>
    <property type="project" value="TreeGrafter"/>
</dbReference>
<feature type="compositionally biased region" description="Basic and acidic residues" evidence="1">
    <location>
        <begin position="282"/>
        <end position="297"/>
    </location>
</feature>
<reference evidence="3" key="3">
    <citation type="submission" date="2025-09" db="UniProtKB">
        <authorList>
            <consortium name="Ensembl"/>
        </authorList>
    </citation>
    <scope>IDENTIFICATION</scope>
</reference>
<feature type="domain" description="Myb-like" evidence="2">
    <location>
        <begin position="421"/>
        <end position="485"/>
    </location>
</feature>
<evidence type="ECO:0000313" key="4">
    <source>
        <dbReference type="Proteomes" id="UP000694580"/>
    </source>
</evidence>
<feature type="region of interest" description="Disordered" evidence="1">
    <location>
        <begin position="1301"/>
        <end position="1327"/>
    </location>
</feature>
<feature type="domain" description="Myb-like" evidence="2">
    <location>
        <begin position="845"/>
        <end position="897"/>
    </location>
</feature>
<dbReference type="Gene3D" id="1.10.10.60">
    <property type="entry name" value="Homeodomain-like"/>
    <property type="match status" value="7"/>
</dbReference>
<dbReference type="Pfam" id="PF14973">
    <property type="entry name" value="TINF2_N"/>
    <property type="match status" value="1"/>
</dbReference>
<dbReference type="InterPro" id="IPR039098">
    <property type="entry name" value="TINF2"/>
</dbReference>
<gene>
    <name evidence="3" type="primary">zgc:113263</name>
</gene>
<evidence type="ECO:0000313" key="3">
    <source>
        <dbReference type="Ensembl" id="ENSDCDP00010012449.1"/>
    </source>
</evidence>
<dbReference type="GO" id="GO:1904356">
    <property type="term" value="P:regulation of telomere maintenance via telomere lengthening"/>
    <property type="evidence" value="ECO:0007669"/>
    <property type="project" value="TreeGrafter"/>
</dbReference>
<accession>A0AAY4AUG2</accession>
<keyword evidence="4" id="KW-1185">Reference proteome</keyword>
<dbReference type="PANTHER" id="PTHR15512">
    <property type="entry name" value="TERF1-INTERACTING NUCLEAR FACTOR 2"/>
    <property type="match status" value="1"/>
</dbReference>
<evidence type="ECO:0000256" key="1">
    <source>
        <dbReference type="SAM" id="MobiDB-lite"/>
    </source>
</evidence>
<organism evidence="3 4">
    <name type="scientific">Denticeps clupeoides</name>
    <name type="common">denticle herring</name>
    <dbReference type="NCBI Taxonomy" id="299321"/>
    <lineage>
        <taxon>Eukaryota</taxon>
        <taxon>Metazoa</taxon>
        <taxon>Chordata</taxon>
        <taxon>Craniata</taxon>
        <taxon>Vertebrata</taxon>
        <taxon>Euteleostomi</taxon>
        <taxon>Actinopterygii</taxon>
        <taxon>Neopterygii</taxon>
        <taxon>Teleostei</taxon>
        <taxon>Clupei</taxon>
        <taxon>Clupeiformes</taxon>
        <taxon>Denticipitoidei</taxon>
        <taxon>Denticipitidae</taxon>
        <taxon>Denticeps</taxon>
    </lineage>
</organism>
<dbReference type="PANTHER" id="PTHR15512:SF2">
    <property type="match status" value="1"/>
</dbReference>
<feature type="compositionally biased region" description="Basic and acidic residues" evidence="1">
    <location>
        <begin position="808"/>
        <end position="820"/>
    </location>
</feature>
<proteinExistence type="predicted"/>
<dbReference type="GO" id="GO:0070187">
    <property type="term" value="C:shelterin complex"/>
    <property type="evidence" value="ECO:0007669"/>
    <property type="project" value="InterPro"/>
</dbReference>
<dbReference type="Proteomes" id="UP000694580">
    <property type="component" value="Chromosome 15"/>
</dbReference>
<feature type="compositionally biased region" description="Polar residues" evidence="1">
    <location>
        <begin position="326"/>
        <end position="350"/>
    </location>
</feature>
<dbReference type="InterPro" id="IPR044822">
    <property type="entry name" value="Myb_DNA-bind_4"/>
</dbReference>
<dbReference type="Ensembl" id="ENSDCDT00010013046.1">
    <property type="protein sequence ID" value="ENSDCDP00010012449.1"/>
    <property type="gene ID" value="ENSDCDG00010005579.1"/>
</dbReference>
<dbReference type="CDD" id="cd11657">
    <property type="entry name" value="TIN2_N"/>
    <property type="match status" value="1"/>
</dbReference>
<feature type="region of interest" description="Disordered" evidence="1">
    <location>
        <begin position="798"/>
        <end position="835"/>
    </location>
</feature>
<dbReference type="GO" id="GO:0016233">
    <property type="term" value="P:telomere capping"/>
    <property type="evidence" value="ECO:0007669"/>
    <property type="project" value="InterPro"/>
</dbReference>
<feature type="region of interest" description="Disordered" evidence="1">
    <location>
        <begin position="258"/>
        <end position="350"/>
    </location>
</feature>
<evidence type="ECO:0000259" key="2">
    <source>
        <dbReference type="SMART" id="SM00717"/>
    </source>
</evidence>
<feature type="region of interest" description="Disordered" evidence="1">
    <location>
        <begin position="661"/>
        <end position="680"/>
    </location>
</feature>
<feature type="domain" description="Myb-like" evidence="2">
    <location>
        <begin position="559"/>
        <end position="623"/>
    </location>
</feature>
<dbReference type="InterPro" id="IPR029400">
    <property type="entry name" value="TINF2_N"/>
</dbReference>
<protein>
    <recommendedName>
        <fullName evidence="2">Myb-like domain-containing protein</fullName>
    </recommendedName>
</protein>
<feature type="domain" description="Myb-like" evidence="2">
    <location>
        <begin position="1082"/>
        <end position="1146"/>
    </location>
</feature>
<dbReference type="Pfam" id="PF13837">
    <property type="entry name" value="Myb_DNA-bind_4"/>
    <property type="match status" value="7"/>
</dbReference>
<dbReference type="SMART" id="SM00717">
    <property type="entry name" value="SANT"/>
    <property type="match status" value="7"/>
</dbReference>
<feature type="domain" description="Myb-like" evidence="2">
    <location>
        <begin position="702"/>
        <end position="766"/>
    </location>
</feature>
<feature type="region of interest" description="Disordered" evidence="1">
    <location>
        <begin position="1184"/>
        <end position="1206"/>
    </location>
</feature>
<dbReference type="GeneTree" id="ENSGT00400000022326"/>
<reference evidence="3 4" key="1">
    <citation type="submission" date="2020-06" db="EMBL/GenBank/DDBJ databases">
        <authorList>
            <consortium name="Wellcome Sanger Institute Data Sharing"/>
        </authorList>
    </citation>
    <scope>NUCLEOTIDE SEQUENCE [LARGE SCALE GENOMIC DNA]</scope>
</reference>
<feature type="compositionally biased region" description="Acidic residues" evidence="1">
    <location>
        <begin position="666"/>
        <end position="680"/>
    </location>
</feature>
<reference evidence="3" key="2">
    <citation type="submission" date="2025-08" db="UniProtKB">
        <authorList>
            <consortium name="Ensembl"/>
        </authorList>
    </citation>
    <scope>IDENTIFICATION</scope>
</reference>
<feature type="domain" description="Myb-like" evidence="2">
    <location>
        <begin position="960"/>
        <end position="1012"/>
    </location>
</feature>
<dbReference type="FunFam" id="1.10.10.60:FF:000032">
    <property type="entry name" value="Zinc finger and SCAN domain-containing 20"/>
    <property type="match status" value="5"/>
</dbReference>
<name>A0AAY4AUG2_9TELE</name>